<dbReference type="EC" id="1.13.11.14" evidence="10"/>
<evidence type="ECO:0000313" key="10">
    <source>
        <dbReference type="EMBL" id="NIJ09637.1"/>
    </source>
</evidence>
<dbReference type="InterPro" id="IPR000486">
    <property type="entry name" value="Xdiol_ring_cleave_dOase_1/2"/>
</dbReference>
<dbReference type="Gene3D" id="3.10.180.10">
    <property type="entry name" value="2,3-Dihydroxybiphenyl 1,2-Dioxygenase, domain 1"/>
    <property type="match status" value="2"/>
</dbReference>
<dbReference type="RefSeq" id="WP_167075453.1">
    <property type="nucleotide sequence ID" value="NZ_JAAOZC010000015.1"/>
</dbReference>
<evidence type="ECO:0000256" key="7">
    <source>
        <dbReference type="ARBA" id="ARBA00023004"/>
    </source>
</evidence>
<dbReference type="InterPro" id="IPR029068">
    <property type="entry name" value="Glyas_Bleomycin-R_OHBP_Dase"/>
</dbReference>
<comment type="cofactor">
    <cofactor evidence="1 8">
        <name>Fe(2+)</name>
        <dbReference type="ChEBI" id="CHEBI:29033"/>
    </cofactor>
</comment>
<keyword evidence="11" id="KW-1185">Reference proteome</keyword>
<keyword evidence="6 8" id="KW-0560">Oxidoreductase</keyword>
<dbReference type="Proteomes" id="UP000727456">
    <property type="component" value="Unassembled WGS sequence"/>
</dbReference>
<dbReference type="Pfam" id="PF00903">
    <property type="entry name" value="Glyoxalase"/>
    <property type="match status" value="2"/>
</dbReference>
<dbReference type="InterPro" id="IPR051785">
    <property type="entry name" value="MMCE/EMCE_epimerase"/>
</dbReference>
<evidence type="ECO:0000256" key="1">
    <source>
        <dbReference type="ARBA" id="ARBA00001954"/>
    </source>
</evidence>
<feature type="domain" description="VOC" evidence="9">
    <location>
        <begin position="142"/>
        <end position="256"/>
    </location>
</feature>
<evidence type="ECO:0000256" key="6">
    <source>
        <dbReference type="ARBA" id="ARBA00023002"/>
    </source>
</evidence>
<dbReference type="PANTHER" id="PTHR43048:SF3">
    <property type="entry name" value="METHYLMALONYL-COA EPIMERASE, MITOCHONDRIAL"/>
    <property type="match status" value="1"/>
</dbReference>
<dbReference type="EMBL" id="JAAOZC010000015">
    <property type="protein sequence ID" value="NIJ09637.1"/>
    <property type="molecule type" value="Genomic_DNA"/>
</dbReference>
<evidence type="ECO:0000256" key="4">
    <source>
        <dbReference type="ARBA" id="ARBA00022797"/>
    </source>
</evidence>
<feature type="domain" description="VOC" evidence="9">
    <location>
        <begin position="8"/>
        <end position="125"/>
    </location>
</feature>
<dbReference type="PROSITE" id="PS00082">
    <property type="entry name" value="EXTRADIOL_DIOXYGENAS"/>
    <property type="match status" value="1"/>
</dbReference>
<protein>
    <submittedName>
        <fullName evidence="10">2,3-dihydroxy-p-cumate/2,3-dihydroxybenzoate 3,4-dioxygenase</fullName>
        <ecNumber evidence="10">1.13.11.-</ecNumber>
        <ecNumber evidence="10">1.13.11.14</ecNumber>
    </submittedName>
</protein>
<reference evidence="10 11" key="1">
    <citation type="submission" date="2020-03" db="EMBL/GenBank/DDBJ databases">
        <title>Genomic Encyclopedia of Type Strains, Phase III (KMG-III): the genomes of soil and plant-associated and newly described type strains.</title>
        <authorList>
            <person name="Whitman W."/>
        </authorList>
    </citation>
    <scope>NUCLEOTIDE SEQUENCE [LARGE SCALE GENOMIC DNA]</scope>
    <source>
        <strain evidence="10 11">CECT 8804</strain>
    </source>
</reference>
<dbReference type="InterPro" id="IPR004360">
    <property type="entry name" value="Glyas_Fos-R_dOase_dom"/>
</dbReference>
<evidence type="ECO:0000313" key="11">
    <source>
        <dbReference type="Proteomes" id="UP000727456"/>
    </source>
</evidence>
<evidence type="ECO:0000256" key="8">
    <source>
        <dbReference type="RuleBase" id="RU000683"/>
    </source>
</evidence>
<dbReference type="PANTHER" id="PTHR43048">
    <property type="entry name" value="METHYLMALONYL-COA EPIMERASE"/>
    <property type="match status" value="1"/>
</dbReference>
<evidence type="ECO:0000256" key="5">
    <source>
        <dbReference type="ARBA" id="ARBA00022964"/>
    </source>
</evidence>
<name>A0ABX0TVR8_9SPHN</name>
<evidence type="ECO:0000259" key="9">
    <source>
        <dbReference type="PROSITE" id="PS51819"/>
    </source>
</evidence>
<keyword evidence="7 8" id="KW-0408">Iron</keyword>
<sequence>MTDFRYRRLKYVAVVVTDVERTENFLLDIVGLAEGPESGKIDTRFLRCSDDHHDVILIKGREPGLARISFEMESVKDFDATKAHLTKKGLNPVDVDADELAFLGIDRAFRIIEPNSKLTFEFMHGMVAAETPFVPTVADISMLGHIVLMAKDVDAVTEFLINTLNFKLSDEGAGGGLLRPFPTTNHHSLGLVRSNENRIGHIAFMVHSYDVIGKAVPRFKKHDVPIVFGPGHHPASNSNFLYFLDPDGITWEYTFGMEQFPEHDPRDPRYLELGNGDSWGNEMDPRMGKVGRVVTPDELVS</sequence>
<proteinExistence type="inferred from homology"/>
<gene>
    <name evidence="10" type="ORF">FHS31_003274</name>
</gene>
<evidence type="ECO:0000256" key="2">
    <source>
        <dbReference type="ARBA" id="ARBA00008784"/>
    </source>
</evidence>
<organism evidence="10 11">
    <name type="scientific">Sphingomonas vulcanisoli</name>
    <dbReference type="NCBI Taxonomy" id="1658060"/>
    <lineage>
        <taxon>Bacteria</taxon>
        <taxon>Pseudomonadati</taxon>
        <taxon>Pseudomonadota</taxon>
        <taxon>Alphaproteobacteria</taxon>
        <taxon>Sphingomonadales</taxon>
        <taxon>Sphingomonadaceae</taxon>
        <taxon>Sphingomonas</taxon>
    </lineage>
</organism>
<dbReference type="PROSITE" id="PS51819">
    <property type="entry name" value="VOC"/>
    <property type="match status" value="2"/>
</dbReference>
<dbReference type="InterPro" id="IPR037523">
    <property type="entry name" value="VOC_core"/>
</dbReference>
<accession>A0ABX0TVR8</accession>
<comment type="caution">
    <text evidence="10">The sequence shown here is derived from an EMBL/GenBank/DDBJ whole genome shotgun (WGS) entry which is preliminary data.</text>
</comment>
<dbReference type="EC" id="1.13.11.-" evidence="10"/>
<dbReference type="GO" id="GO:0045133">
    <property type="term" value="F:2,3-dihydroxybenzoate 3,4-dioxygenase activity"/>
    <property type="evidence" value="ECO:0007669"/>
    <property type="project" value="UniProtKB-EC"/>
</dbReference>
<dbReference type="SUPFAM" id="SSF54593">
    <property type="entry name" value="Glyoxalase/Bleomycin resistance protein/Dihydroxybiphenyl dioxygenase"/>
    <property type="match status" value="1"/>
</dbReference>
<comment type="similarity">
    <text evidence="2 8">Belongs to the extradiol ring-cleavage dioxygenase family.</text>
</comment>
<keyword evidence="3" id="KW-0479">Metal-binding</keyword>
<keyword evidence="4 8" id="KW-0058">Aromatic hydrocarbons catabolism</keyword>
<keyword evidence="5 8" id="KW-0223">Dioxygenase</keyword>
<evidence type="ECO:0000256" key="3">
    <source>
        <dbReference type="ARBA" id="ARBA00022723"/>
    </source>
</evidence>